<keyword evidence="4" id="KW-1185">Reference proteome</keyword>
<evidence type="ECO:0000256" key="2">
    <source>
        <dbReference type="ARBA" id="ARBA00022737"/>
    </source>
</evidence>
<dbReference type="GO" id="GO:0005319">
    <property type="term" value="F:lipid transporter activity"/>
    <property type="evidence" value="ECO:0007669"/>
    <property type="project" value="TreeGrafter"/>
</dbReference>
<dbReference type="EMBL" id="JAAAJB010001022">
    <property type="protein sequence ID" value="KAG0249331.1"/>
    <property type="molecule type" value="Genomic_DNA"/>
</dbReference>
<dbReference type="GO" id="GO:0016020">
    <property type="term" value="C:membrane"/>
    <property type="evidence" value="ECO:0007669"/>
    <property type="project" value="InterPro"/>
</dbReference>
<evidence type="ECO:0000313" key="3">
    <source>
        <dbReference type="EMBL" id="KAG0249331.1"/>
    </source>
</evidence>
<dbReference type="Proteomes" id="UP000807716">
    <property type="component" value="Unassembled WGS sequence"/>
</dbReference>
<dbReference type="PANTHER" id="PTHR19229:SF36">
    <property type="entry name" value="ATP-BINDING CASSETTE SUB-FAMILY A MEMBER 2"/>
    <property type="match status" value="1"/>
</dbReference>
<sequence>MTMGRLRCIGSSLHLKEIYGTGFRLNIFSKPGRLEEACQSIEEQLMAGKDYRRIDKFTNSSTFEFQLSNVPSSSAHGQEQENGELSTIFHYLNQPMMFPAIEDWSISQATLEDVFIKVVTQGEDAIALPGIAQYTA</sequence>
<dbReference type="GO" id="GO:0140359">
    <property type="term" value="F:ABC-type transporter activity"/>
    <property type="evidence" value="ECO:0007669"/>
    <property type="project" value="InterPro"/>
</dbReference>
<gene>
    <name evidence="3" type="ORF">DFQ27_000206</name>
</gene>
<dbReference type="OrthoDB" id="8061355at2759"/>
<keyword evidence="1" id="KW-0813">Transport</keyword>
<evidence type="ECO:0000256" key="1">
    <source>
        <dbReference type="ARBA" id="ARBA00022448"/>
    </source>
</evidence>
<protein>
    <submittedName>
        <fullName evidence="3">Uncharacterized protein</fullName>
    </submittedName>
</protein>
<name>A0A9P6TW78_9FUNG</name>
<keyword evidence="2" id="KW-0677">Repeat</keyword>
<dbReference type="InterPro" id="IPR026082">
    <property type="entry name" value="ABCA"/>
</dbReference>
<evidence type="ECO:0000313" key="4">
    <source>
        <dbReference type="Proteomes" id="UP000807716"/>
    </source>
</evidence>
<dbReference type="PANTHER" id="PTHR19229">
    <property type="entry name" value="ATP-BINDING CASSETTE TRANSPORTER SUBFAMILY A ABCA"/>
    <property type="match status" value="1"/>
</dbReference>
<comment type="caution">
    <text evidence="3">The sequence shown here is derived from an EMBL/GenBank/DDBJ whole genome shotgun (WGS) entry which is preliminary data.</text>
</comment>
<proteinExistence type="predicted"/>
<accession>A0A9P6TW78</accession>
<dbReference type="AlphaFoldDB" id="A0A9P6TW78"/>
<organism evidence="3 4">
    <name type="scientific">Actinomortierella ambigua</name>
    <dbReference type="NCBI Taxonomy" id="1343610"/>
    <lineage>
        <taxon>Eukaryota</taxon>
        <taxon>Fungi</taxon>
        <taxon>Fungi incertae sedis</taxon>
        <taxon>Mucoromycota</taxon>
        <taxon>Mortierellomycotina</taxon>
        <taxon>Mortierellomycetes</taxon>
        <taxon>Mortierellales</taxon>
        <taxon>Mortierellaceae</taxon>
        <taxon>Actinomortierella</taxon>
    </lineage>
</organism>
<reference evidence="3" key="1">
    <citation type="journal article" date="2020" name="Fungal Divers.">
        <title>Resolving the Mortierellaceae phylogeny through synthesis of multi-gene phylogenetics and phylogenomics.</title>
        <authorList>
            <person name="Vandepol N."/>
            <person name="Liber J."/>
            <person name="Desiro A."/>
            <person name="Na H."/>
            <person name="Kennedy M."/>
            <person name="Barry K."/>
            <person name="Grigoriev I.V."/>
            <person name="Miller A.N."/>
            <person name="O'Donnell K."/>
            <person name="Stajich J.E."/>
            <person name="Bonito G."/>
        </authorList>
    </citation>
    <scope>NUCLEOTIDE SEQUENCE</scope>
    <source>
        <strain evidence="3">BC1065</strain>
    </source>
</reference>